<feature type="compositionally biased region" description="Polar residues" evidence="2">
    <location>
        <begin position="45"/>
        <end position="56"/>
    </location>
</feature>
<feature type="coiled-coil region" evidence="1">
    <location>
        <begin position="161"/>
        <end position="195"/>
    </location>
</feature>
<feature type="compositionally biased region" description="Basic and acidic residues" evidence="2">
    <location>
        <begin position="92"/>
        <end position="105"/>
    </location>
</feature>
<dbReference type="AlphaFoldDB" id="A0A914Y6W3"/>
<sequence>MRRRNTAQPYDDEFLRAPGAAYHTSAQQQRHRGPKSLPPSRTFEDSPNASPSSSTDGGLERSFHSEFIPSSQPSTSRRRNKKHRIPASDFYPSRDERNNKYLKEESDSESARIMVEEEMYNAMKQIKKYRTGLSEAIGKYRQIKTDFDKLLKEKHSLAFSMIEKDHKIQQLESEIAQLSQEKRSLEIENQSLKSIGYSYAGPQHRYHHHYPPTYPQPPTHYSYMTPPSQIRSTQFNNTNTGSVMASGGGERNSNNNNNFRGPRHRVVEHLFGNINDGSGEQLAFLSANTTASQVVLPGIPIIPNNTDDINDEIKNFRVADESSPSRPRKYSFLFL</sequence>
<evidence type="ECO:0000256" key="1">
    <source>
        <dbReference type="SAM" id="Coils"/>
    </source>
</evidence>
<reference evidence="4" key="1">
    <citation type="submission" date="2022-11" db="UniProtKB">
        <authorList>
            <consortium name="WormBaseParasite"/>
        </authorList>
    </citation>
    <scope>IDENTIFICATION</scope>
</reference>
<accession>A0A914Y6W3</accession>
<dbReference type="Proteomes" id="UP000887577">
    <property type="component" value="Unplaced"/>
</dbReference>
<keyword evidence="1" id="KW-0175">Coiled coil</keyword>
<name>A0A914Y6W3_9BILA</name>
<protein>
    <submittedName>
        <fullName evidence="4">Uncharacterized protein</fullName>
    </submittedName>
</protein>
<proteinExistence type="predicted"/>
<keyword evidence="3" id="KW-1185">Reference proteome</keyword>
<feature type="compositionally biased region" description="Basic residues" evidence="2">
    <location>
        <begin position="76"/>
        <end position="85"/>
    </location>
</feature>
<feature type="region of interest" description="Disordered" evidence="2">
    <location>
        <begin position="1"/>
        <end position="109"/>
    </location>
</feature>
<organism evidence="3 4">
    <name type="scientific">Panagrolaimus superbus</name>
    <dbReference type="NCBI Taxonomy" id="310955"/>
    <lineage>
        <taxon>Eukaryota</taxon>
        <taxon>Metazoa</taxon>
        <taxon>Ecdysozoa</taxon>
        <taxon>Nematoda</taxon>
        <taxon>Chromadorea</taxon>
        <taxon>Rhabditida</taxon>
        <taxon>Tylenchina</taxon>
        <taxon>Panagrolaimomorpha</taxon>
        <taxon>Panagrolaimoidea</taxon>
        <taxon>Panagrolaimidae</taxon>
        <taxon>Panagrolaimus</taxon>
    </lineage>
</organism>
<evidence type="ECO:0000256" key="2">
    <source>
        <dbReference type="SAM" id="MobiDB-lite"/>
    </source>
</evidence>
<evidence type="ECO:0000313" key="4">
    <source>
        <dbReference type="WBParaSite" id="PSU_v2.g14488.t1"/>
    </source>
</evidence>
<dbReference type="WBParaSite" id="PSU_v2.g14488.t1">
    <property type="protein sequence ID" value="PSU_v2.g14488.t1"/>
    <property type="gene ID" value="PSU_v2.g14488"/>
</dbReference>
<evidence type="ECO:0000313" key="3">
    <source>
        <dbReference type="Proteomes" id="UP000887577"/>
    </source>
</evidence>